<reference evidence="2" key="1">
    <citation type="journal article" date="2009" name="PLoS Genet.">
        <title>Sequencing, mapping, and analysis of 27,455 maize full-length cDNAs.</title>
        <authorList>
            <person name="Soderlund C."/>
            <person name="Descour A."/>
            <person name="Kudrna D."/>
            <person name="Bomhoff M."/>
            <person name="Boyd L."/>
            <person name="Currie J."/>
            <person name="Angelova A."/>
            <person name="Collura K."/>
            <person name="Wissotski M."/>
            <person name="Ashley E."/>
            <person name="Morrow D."/>
            <person name="Fernandes J."/>
            <person name="Walbot V."/>
            <person name="Yu Y."/>
        </authorList>
    </citation>
    <scope>NUCLEOTIDE SEQUENCE</scope>
    <source>
        <strain evidence="2">B73</strain>
    </source>
</reference>
<sequence>MKESICWGLQWLGLLLLRQWLMLPRKLMQIVACGCTEKGNDQVSEDWHRRRCSCLHQRIRRVAHIRLLAELNEIGGKHGRRLPRLMTGKSITRLTPRGGHQALVSRPGSGRCWRRVSESFFV</sequence>
<evidence type="ECO:0000313" key="3">
    <source>
        <dbReference type="EnsemblPlants" id="Zm00001eb289380_P001"/>
    </source>
</evidence>
<keyword evidence="5" id="KW-1267">Proteomics identification</keyword>
<dbReference type="KEGG" id="zma:100192823"/>
<organism evidence="2">
    <name type="scientific">Zea mays</name>
    <name type="common">Maize</name>
    <dbReference type="NCBI Taxonomy" id="4577"/>
    <lineage>
        <taxon>Eukaryota</taxon>
        <taxon>Viridiplantae</taxon>
        <taxon>Streptophyta</taxon>
        <taxon>Embryophyta</taxon>
        <taxon>Tracheophyta</taxon>
        <taxon>Spermatophyta</taxon>
        <taxon>Magnoliopsida</taxon>
        <taxon>Liliopsida</taxon>
        <taxon>Poales</taxon>
        <taxon>Poaceae</taxon>
        <taxon>PACMAD clade</taxon>
        <taxon>Panicoideae</taxon>
        <taxon>Andropogonodae</taxon>
        <taxon>Andropogoneae</taxon>
        <taxon>Tripsacinae</taxon>
        <taxon>Zea</taxon>
    </lineage>
</organism>
<name>B4FCS3_MAIZE</name>
<dbReference type="EMBL" id="BT034911">
    <property type="protein sequence ID" value="ACF79916.1"/>
    <property type="molecule type" value="mRNA"/>
</dbReference>
<dbReference type="EnsemblPlants" id="Zm00001eb289380_T001">
    <property type="protein sequence ID" value="Zm00001eb289380_P001"/>
    <property type="gene ID" value="Zm00001eb289380"/>
</dbReference>
<evidence type="ECO:0007829" key="5">
    <source>
        <dbReference type="PeptideAtlas" id="B4FCS3"/>
    </source>
</evidence>
<dbReference type="Proteomes" id="UP000007305">
    <property type="component" value="Chromosome 6"/>
</dbReference>
<keyword evidence="4" id="KW-1185">Reference proteome</keyword>
<reference evidence="3" key="4">
    <citation type="submission" date="2021-05" db="UniProtKB">
        <authorList>
            <consortium name="EnsemblPlants"/>
        </authorList>
    </citation>
    <scope>IDENTIFICATION</scope>
    <source>
        <strain evidence="3">cv. B73</strain>
    </source>
</reference>
<dbReference type="GeneID" id="100192823"/>
<evidence type="ECO:0000313" key="2">
    <source>
        <dbReference type="EMBL" id="ACF79916.1"/>
    </source>
</evidence>
<feature type="chain" id="PRO_5044728850" description="Secreted protein" evidence="1">
    <location>
        <begin position="25"/>
        <end position="122"/>
    </location>
</feature>
<feature type="signal peptide" evidence="1">
    <location>
        <begin position="1"/>
        <end position="24"/>
    </location>
</feature>
<keyword evidence="1" id="KW-0732">Signal</keyword>
<dbReference type="HOGENOM" id="CLU_2295793_0_0_1"/>
<gene>
    <name evidence="3" type="primary">LOC100192823</name>
</gene>
<dbReference type="Gramene" id="Zm00001eb289380_T001">
    <property type="protein sequence ID" value="Zm00001eb289380_P001"/>
    <property type="gene ID" value="Zm00001eb289380"/>
</dbReference>
<evidence type="ECO:0008006" key="6">
    <source>
        <dbReference type="Google" id="ProtNLM"/>
    </source>
</evidence>
<dbReference type="AlphaFoldDB" id="B4FCS3"/>
<evidence type="ECO:0000313" key="4">
    <source>
        <dbReference type="Proteomes" id="UP000007305"/>
    </source>
</evidence>
<reference evidence="4" key="2">
    <citation type="journal article" date="2009" name="Science">
        <title>The B73 maize genome: complexity, diversity, and dynamics.</title>
        <authorList>
            <person name="Schnable P.S."/>
            <person name="Ware D."/>
            <person name="Fulton R.S."/>
            <person name="Stein J.C."/>
            <person name="Wei F."/>
            <person name="Pasternak S."/>
            <person name="Liang C."/>
            <person name="Zhang J."/>
            <person name="Fulton L."/>
            <person name="Graves T.A."/>
            <person name="Minx P."/>
            <person name="Reily A.D."/>
            <person name="Courtney L."/>
            <person name="Kruchowski S.S."/>
            <person name="Tomlinson C."/>
            <person name="Strong C."/>
            <person name="Delehaunty K."/>
            <person name="Fronick C."/>
            <person name="Courtney B."/>
            <person name="Rock S.M."/>
            <person name="Belter E."/>
            <person name="Du F."/>
            <person name="Kim K."/>
            <person name="Abbott R.M."/>
            <person name="Cotton M."/>
            <person name="Levy A."/>
            <person name="Marchetto P."/>
            <person name="Ochoa K."/>
            <person name="Jackson S.M."/>
            <person name="Gillam B."/>
            <person name="Chen W."/>
            <person name="Yan L."/>
            <person name="Higginbotham J."/>
            <person name="Cardenas M."/>
            <person name="Waligorski J."/>
            <person name="Applebaum E."/>
            <person name="Phelps L."/>
            <person name="Falcone J."/>
            <person name="Kanchi K."/>
            <person name="Thane T."/>
            <person name="Scimone A."/>
            <person name="Thane N."/>
            <person name="Henke J."/>
            <person name="Wang T."/>
            <person name="Ruppert J."/>
            <person name="Shah N."/>
            <person name="Rotter K."/>
            <person name="Hodges J."/>
            <person name="Ingenthron E."/>
            <person name="Cordes M."/>
            <person name="Kohlberg S."/>
            <person name="Sgro J."/>
            <person name="Delgado B."/>
            <person name="Mead K."/>
            <person name="Chinwalla A."/>
            <person name="Leonard S."/>
            <person name="Crouse K."/>
            <person name="Collura K."/>
            <person name="Kudrna D."/>
            <person name="Currie J."/>
            <person name="He R."/>
            <person name="Angelova A."/>
            <person name="Rajasekar S."/>
            <person name="Mueller T."/>
            <person name="Lomeli R."/>
            <person name="Scara G."/>
            <person name="Ko A."/>
            <person name="Delaney K."/>
            <person name="Wissotski M."/>
            <person name="Lopez G."/>
            <person name="Campos D."/>
            <person name="Braidotti M."/>
            <person name="Ashley E."/>
            <person name="Golser W."/>
            <person name="Kim H."/>
            <person name="Lee S."/>
            <person name="Lin J."/>
            <person name="Dujmic Z."/>
            <person name="Kim W."/>
            <person name="Talag J."/>
            <person name="Zuccolo A."/>
            <person name="Fan C."/>
            <person name="Sebastian A."/>
            <person name="Kramer M."/>
            <person name="Spiegel L."/>
            <person name="Nascimento L."/>
            <person name="Zutavern T."/>
            <person name="Miller B."/>
            <person name="Ambroise C."/>
            <person name="Muller S."/>
            <person name="Spooner W."/>
            <person name="Narechania A."/>
            <person name="Ren L."/>
            <person name="Wei S."/>
            <person name="Kumari S."/>
            <person name="Faga B."/>
            <person name="Levy M.J."/>
            <person name="McMahan L."/>
            <person name="Van Buren P."/>
            <person name="Vaughn M.W."/>
            <person name="Ying K."/>
            <person name="Yeh C.-T."/>
            <person name="Emrich S.J."/>
            <person name="Jia Y."/>
            <person name="Kalyanaraman A."/>
            <person name="Hsia A.-P."/>
            <person name="Barbazuk W.B."/>
            <person name="Baucom R.S."/>
            <person name="Brutnell T.P."/>
            <person name="Carpita N.C."/>
            <person name="Chaparro C."/>
            <person name="Chia J.-M."/>
            <person name="Deragon J.-M."/>
            <person name="Estill J.C."/>
            <person name="Fu Y."/>
            <person name="Jeddeloh J.A."/>
            <person name="Han Y."/>
            <person name="Lee H."/>
            <person name="Li P."/>
            <person name="Lisch D.R."/>
            <person name="Liu S."/>
            <person name="Liu Z."/>
            <person name="Nagel D.H."/>
            <person name="McCann M.C."/>
            <person name="SanMiguel P."/>
            <person name="Myers A.M."/>
            <person name="Nettleton D."/>
            <person name="Nguyen J."/>
            <person name="Penning B.W."/>
            <person name="Ponnala L."/>
            <person name="Schneider K.L."/>
            <person name="Schwartz D.C."/>
            <person name="Sharma A."/>
            <person name="Soderlund C."/>
            <person name="Springer N.M."/>
            <person name="Sun Q."/>
            <person name="Wang H."/>
            <person name="Waterman M."/>
            <person name="Westerman R."/>
            <person name="Wolfgruber T.K."/>
            <person name="Yang L."/>
            <person name="Yu Y."/>
            <person name="Zhang L."/>
            <person name="Zhou S."/>
            <person name="Zhu Q."/>
            <person name="Bennetzen J.L."/>
            <person name="Dawe R.K."/>
            <person name="Jiang J."/>
            <person name="Jiang N."/>
            <person name="Presting G.G."/>
            <person name="Wessler S.R."/>
            <person name="Aluru S."/>
            <person name="Martienssen R.A."/>
            <person name="Clifton S.W."/>
            <person name="McCombie W.R."/>
            <person name="Wing R.A."/>
            <person name="Wilson R.K."/>
        </authorList>
    </citation>
    <scope>NUCLEOTIDE SEQUENCE [LARGE SCALE GENOMIC DNA]</scope>
    <source>
        <strain evidence="4">cv. B73</strain>
    </source>
</reference>
<proteinExistence type="evidence at protein level"/>
<protein>
    <recommendedName>
        <fullName evidence="6">Secreted protein</fullName>
    </recommendedName>
</protein>
<reference evidence="3" key="3">
    <citation type="submission" date="2019-07" db="EMBL/GenBank/DDBJ databases">
        <authorList>
            <person name="Seetharam A."/>
            <person name="Woodhouse M."/>
            <person name="Cannon E."/>
        </authorList>
    </citation>
    <scope>NUCLEOTIDE SEQUENCE [LARGE SCALE GENOMIC DNA]</scope>
    <source>
        <strain evidence="3">cv. B73</strain>
    </source>
</reference>
<accession>B4FCS3</accession>
<evidence type="ECO:0000256" key="1">
    <source>
        <dbReference type="SAM" id="SignalP"/>
    </source>
</evidence>
<dbReference type="RefSeq" id="NP_001131486.1">
    <property type="nucleotide sequence ID" value="NM_001138014.1"/>
</dbReference>